<gene>
    <name evidence="2" type="ORF">ACPOL_2341</name>
</gene>
<keyword evidence="2" id="KW-0489">Methyltransferase</keyword>
<reference evidence="2 3" key="1">
    <citation type="journal article" date="2018" name="Front. Microbiol.">
        <title>Hydrolytic Capabilities as a Key to Environmental Success: Chitinolytic and Cellulolytic Acidobacteria From Acidic Sub-arctic Soils and Boreal Peatlands.</title>
        <authorList>
            <person name="Belova S.E."/>
            <person name="Ravin N.V."/>
            <person name="Pankratov T.A."/>
            <person name="Rakitin A.L."/>
            <person name="Ivanova A.A."/>
            <person name="Beletsky A.V."/>
            <person name="Mardanov A.V."/>
            <person name="Sinninghe Damste J.S."/>
            <person name="Dedysh S.N."/>
        </authorList>
    </citation>
    <scope>NUCLEOTIDE SEQUENCE [LARGE SCALE GENOMIC DNA]</scope>
    <source>
        <strain evidence="2 3">SBC82</strain>
    </source>
</reference>
<proteinExistence type="predicted"/>
<dbReference type="KEGG" id="abas:ACPOL_2341"/>
<dbReference type="Proteomes" id="UP000253606">
    <property type="component" value="Chromosome"/>
</dbReference>
<protein>
    <submittedName>
        <fullName evidence="2">Methyltransferase, FkbM family domain protein</fullName>
    </submittedName>
</protein>
<dbReference type="GO" id="GO:0008168">
    <property type="term" value="F:methyltransferase activity"/>
    <property type="evidence" value="ECO:0007669"/>
    <property type="project" value="UniProtKB-KW"/>
</dbReference>
<dbReference type="InterPro" id="IPR052514">
    <property type="entry name" value="SAM-dependent_MTase"/>
</dbReference>
<dbReference type="InterPro" id="IPR029063">
    <property type="entry name" value="SAM-dependent_MTases_sf"/>
</dbReference>
<dbReference type="EMBL" id="CP030840">
    <property type="protein sequence ID" value="AXC11665.1"/>
    <property type="molecule type" value="Genomic_DNA"/>
</dbReference>
<dbReference type="PANTHER" id="PTHR34203">
    <property type="entry name" value="METHYLTRANSFERASE, FKBM FAMILY PROTEIN"/>
    <property type="match status" value="1"/>
</dbReference>
<dbReference type="NCBIfam" id="TIGR01444">
    <property type="entry name" value="fkbM_fam"/>
    <property type="match status" value="1"/>
</dbReference>
<dbReference type="Pfam" id="PF05050">
    <property type="entry name" value="Methyltransf_21"/>
    <property type="match status" value="1"/>
</dbReference>
<feature type="domain" description="Methyltransferase FkbM" evidence="1">
    <location>
        <begin position="89"/>
        <end position="222"/>
    </location>
</feature>
<accession>A0A2Z5FZ31</accession>
<organism evidence="2 3">
    <name type="scientific">Acidisarcina polymorpha</name>
    <dbReference type="NCBI Taxonomy" id="2211140"/>
    <lineage>
        <taxon>Bacteria</taxon>
        <taxon>Pseudomonadati</taxon>
        <taxon>Acidobacteriota</taxon>
        <taxon>Terriglobia</taxon>
        <taxon>Terriglobales</taxon>
        <taxon>Acidobacteriaceae</taxon>
        <taxon>Acidisarcina</taxon>
    </lineage>
</organism>
<dbReference type="SUPFAM" id="SSF53335">
    <property type="entry name" value="S-adenosyl-L-methionine-dependent methyltransferases"/>
    <property type="match status" value="1"/>
</dbReference>
<dbReference type="PANTHER" id="PTHR34203:SF15">
    <property type="entry name" value="SLL1173 PROTEIN"/>
    <property type="match status" value="1"/>
</dbReference>
<dbReference type="GO" id="GO:0032259">
    <property type="term" value="P:methylation"/>
    <property type="evidence" value="ECO:0007669"/>
    <property type="project" value="UniProtKB-KW"/>
</dbReference>
<evidence type="ECO:0000313" key="3">
    <source>
        <dbReference type="Proteomes" id="UP000253606"/>
    </source>
</evidence>
<dbReference type="Gene3D" id="3.40.50.150">
    <property type="entry name" value="Vaccinia Virus protein VP39"/>
    <property type="match status" value="1"/>
</dbReference>
<name>A0A2Z5FZ31_9BACT</name>
<evidence type="ECO:0000259" key="1">
    <source>
        <dbReference type="Pfam" id="PF05050"/>
    </source>
</evidence>
<sequence length="295" mass="31587">MSLPGLLRHILDHPMNRGRSLGAISDFLSWQVRSRLVAGLRVIPFVNDSVLMVRRGMHGATLNIYCGLADFSEMSFLLHLLRPEDLFVDVGANVGSYTVLASAAIGARSIAFEPNPETLPGLAANIEANGIGDRVEIHQAGVGAKSGVLRFAANGTQTRIAPNGGASESIFQSPVTTLNETLAASTPALIKIDVEGFESDVLAGAGSVLGRPALLALIIENNEDCVAFGFASDQAHKTLVSYGFVAASYSPLERKLMLVEDCDPRPQNSIYVRSRSEVESRLRSAPAFRVRETLI</sequence>
<dbReference type="OrthoDB" id="9814604at2"/>
<dbReference type="AlphaFoldDB" id="A0A2Z5FZ31"/>
<keyword evidence="2" id="KW-0808">Transferase</keyword>
<evidence type="ECO:0000313" key="2">
    <source>
        <dbReference type="EMBL" id="AXC11665.1"/>
    </source>
</evidence>
<dbReference type="RefSeq" id="WP_114207072.1">
    <property type="nucleotide sequence ID" value="NZ_CP030840.1"/>
</dbReference>
<keyword evidence="3" id="KW-1185">Reference proteome</keyword>
<dbReference type="InterPro" id="IPR006342">
    <property type="entry name" value="FkbM_mtfrase"/>
</dbReference>